<reference evidence="3 4" key="1">
    <citation type="journal article" date="2018" name="Evol. Lett.">
        <title>Horizontal gene cluster transfer increased hallucinogenic mushroom diversity.</title>
        <authorList>
            <person name="Reynolds H.T."/>
            <person name="Vijayakumar V."/>
            <person name="Gluck-Thaler E."/>
            <person name="Korotkin H.B."/>
            <person name="Matheny P.B."/>
            <person name="Slot J.C."/>
        </authorList>
    </citation>
    <scope>NUCLEOTIDE SEQUENCE [LARGE SCALE GENOMIC DNA]</scope>
    <source>
        <strain evidence="3 4">SRW20</strain>
    </source>
</reference>
<evidence type="ECO:0000256" key="1">
    <source>
        <dbReference type="SAM" id="SignalP"/>
    </source>
</evidence>
<organism evidence="3 4">
    <name type="scientific">Gymnopilus dilepis</name>
    <dbReference type="NCBI Taxonomy" id="231916"/>
    <lineage>
        <taxon>Eukaryota</taxon>
        <taxon>Fungi</taxon>
        <taxon>Dikarya</taxon>
        <taxon>Basidiomycota</taxon>
        <taxon>Agaricomycotina</taxon>
        <taxon>Agaricomycetes</taxon>
        <taxon>Agaricomycetidae</taxon>
        <taxon>Agaricales</taxon>
        <taxon>Agaricineae</taxon>
        <taxon>Hymenogastraceae</taxon>
        <taxon>Gymnopilus</taxon>
    </lineage>
</organism>
<keyword evidence="1" id="KW-0732">Signal</keyword>
<evidence type="ECO:0000259" key="2">
    <source>
        <dbReference type="Pfam" id="PF18885"/>
    </source>
</evidence>
<protein>
    <recommendedName>
        <fullName evidence="2">DUF5648 domain-containing protein</fullName>
    </recommendedName>
</protein>
<dbReference type="Pfam" id="PF18885">
    <property type="entry name" value="DUF5648"/>
    <property type="match status" value="1"/>
</dbReference>
<feature type="domain" description="DUF5648" evidence="2">
    <location>
        <begin position="49"/>
        <end position="198"/>
    </location>
</feature>
<proteinExistence type="predicted"/>
<name>A0A409YSU6_9AGAR</name>
<comment type="caution">
    <text evidence="3">The sequence shown here is derived from an EMBL/GenBank/DDBJ whole genome shotgun (WGS) entry which is preliminary data.</text>
</comment>
<feature type="chain" id="PRO_5019452017" description="DUF5648 domain-containing protein" evidence="1">
    <location>
        <begin position="21"/>
        <end position="200"/>
    </location>
</feature>
<dbReference type="EMBL" id="NHYE01000378">
    <property type="protein sequence ID" value="PPR06081.1"/>
    <property type="molecule type" value="Genomic_DNA"/>
</dbReference>
<dbReference type="InParanoid" id="A0A409YSU6"/>
<sequence length="200" mass="21626">MHHLSRVLAVILTAATPVFCSPISASVHETRQSIPCADPAQSQEYISGYNAAQTYHVFTPKWDFINDMTTNGVNWILQGPAFKTWRTLSDMGVDPSLTNSPTVNAAIVALWQITNNGAQNFRALVAGPSNGTVPSLQFGYTAELLRGYAYAVSICGSVPLRGLLNQAKSDSYFTASELEWEGLVGEGWQDVGVIGYVLPV</sequence>
<gene>
    <name evidence="3" type="ORF">CVT26_005286</name>
</gene>
<evidence type="ECO:0000313" key="3">
    <source>
        <dbReference type="EMBL" id="PPR06081.1"/>
    </source>
</evidence>
<feature type="signal peptide" evidence="1">
    <location>
        <begin position="1"/>
        <end position="20"/>
    </location>
</feature>
<dbReference type="Proteomes" id="UP000284706">
    <property type="component" value="Unassembled WGS sequence"/>
</dbReference>
<keyword evidence="4" id="KW-1185">Reference proteome</keyword>
<evidence type="ECO:0000313" key="4">
    <source>
        <dbReference type="Proteomes" id="UP000284706"/>
    </source>
</evidence>
<accession>A0A409YSU6</accession>
<dbReference type="AlphaFoldDB" id="A0A409YSU6"/>
<dbReference type="InterPro" id="IPR043708">
    <property type="entry name" value="DUF5648"/>
</dbReference>